<dbReference type="EMBL" id="CADCTL010000047">
    <property type="protein sequence ID" value="CAA9221123.1"/>
    <property type="molecule type" value="Genomic_DNA"/>
</dbReference>
<feature type="compositionally biased region" description="Basic residues" evidence="1">
    <location>
        <begin position="183"/>
        <end position="193"/>
    </location>
</feature>
<feature type="compositionally biased region" description="Low complexity" evidence="1">
    <location>
        <begin position="118"/>
        <end position="136"/>
    </location>
</feature>
<feature type="compositionally biased region" description="Low complexity" evidence="1">
    <location>
        <begin position="14"/>
        <end position="40"/>
    </location>
</feature>
<feature type="region of interest" description="Disordered" evidence="1">
    <location>
        <begin position="1"/>
        <end position="238"/>
    </location>
</feature>
<feature type="non-terminal residue" evidence="2">
    <location>
        <position position="293"/>
    </location>
</feature>
<protein>
    <submittedName>
        <fullName evidence="2">High-affinity branched-chain amino acid transport system permease protein LivH</fullName>
    </submittedName>
</protein>
<feature type="compositionally biased region" description="Basic residues" evidence="1">
    <location>
        <begin position="1"/>
        <end position="13"/>
    </location>
</feature>
<feature type="compositionally biased region" description="Basic residues" evidence="1">
    <location>
        <begin position="200"/>
        <end position="211"/>
    </location>
</feature>
<accession>A0A6J4HH00</accession>
<organism evidence="2">
    <name type="scientific">uncultured Acetobacteraceae bacterium</name>
    <dbReference type="NCBI Taxonomy" id="169975"/>
    <lineage>
        <taxon>Bacteria</taxon>
        <taxon>Pseudomonadati</taxon>
        <taxon>Pseudomonadota</taxon>
        <taxon>Alphaproteobacteria</taxon>
        <taxon>Acetobacterales</taxon>
        <taxon>Acetobacteraceae</taxon>
        <taxon>environmental samples</taxon>
    </lineage>
</organism>
<feature type="non-terminal residue" evidence="2">
    <location>
        <position position="1"/>
    </location>
</feature>
<feature type="compositionally biased region" description="Basic residues" evidence="1">
    <location>
        <begin position="164"/>
        <end position="175"/>
    </location>
</feature>
<name>A0A6J4HH00_9PROT</name>
<proteinExistence type="predicted"/>
<gene>
    <name evidence="2" type="ORF">AVDCRST_MAG04-627</name>
</gene>
<sequence>ERARRGPRGRAVPRRGAVPGGRRAATRLRGAADPQPGLRQLLRDRRLPRRHRRRVRARRRPLAAARAAGPAGRRGGNRGARAADRADAALGLRPRRKLSAPPHLRPDPDAARLGPHGLGQQPAAGGRGLPGLRPAPTRQRSHPGLEPPRAGRGFGGGGGPGRVPARHQLRPVAARHGREPAHGRRPRGGHRQGLRGGVHAGHRARRHRRGAGRALGRRDTRNGGGTGGRGLRGGRHRRPRLHARCARRGGDRRRAPRRHLARLAGVGAAGDLRGRRRGAAAAAGRPVREACGV</sequence>
<feature type="compositionally biased region" description="Gly residues" evidence="1">
    <location>
        <begin position="222"/>
        <end position="231"/>
    </location>
</feature>
<reference evidence="2" key="1">
    <citation type="submission" date="2020-02" db="EMBL/GenBank/DDBJ databases">
        <authorList>
            <person name="Meier V. D."/>
        </authorList>
    </citation>
    <scope>NUCLEOTIDE SEQUENCE</scope>
    <source>
        <strain evidence="2">AVDCRST_MAG04</strain>
    </source>
</reference>
<feature type="region of interest" description="Disordered" evidence="1">
    <location>
        <begin position="273"/>
        <end position="293"/>
    </location>
</feature>
<feature type="compositionally biased region" description="Gly residues" evidence="1">
    <location>
        <begin position="152"/>
        <end position="161"/>
    </location>
</feature>
<dbReference type="AlphaFoldDB" id="A0A6J4HH00"/>
<evidence type="ECO:0000313" key="2">
    <source>
        <dbReference type="EMBL" id="CAA9221123.1"/>
    </source>
</evidence>
<evidence type="ECO:0000256" key="1">
    <source>
        <dbReference type="SAM" id="MobiDB-lite"/>
    </source>
</evidence>
<feature type="compositionally biased region" description="Basic residues" evidence="1">
    <location>
        <begin position="46"/>
        <end position="61"/>
    </location>
</feature>
<feature type="compositionally biased region" description="Low complexity" evidence="1">
    <location>
        <begin position="62"/>
        <end position="71"/>
    </location>
</feature>